<dbReference type="AlphaFoldDB" id="A0A1H2A3Z5"/>
<evidence type="ECO:0000259" key="8">
    <source>
        <dbReference type="Pfam" id="PF13462"/>
    </source>
</evidence>
<sequence>MSPDANRSNGGKKKPPKAAGSNARERARVAAQQQALKKKRRNLGLLILAIVVVAAAVGIGIGYATNFGKPTASSYTGKGWGPVTITDGKPIVLGEPNAKNTIKLYEDFRCPHCAQFENKLGGTITDLQKKGDVKVELYVLTVIDNEDGQQGSLRSGNAMAAAAAAGFGEAYYNALYENYGKNWTNEQLIDLGKQVGGDQANDQFVQAVNSMKYQSWMNSAAQQATSDQVSGTPTVFINDTVKPDAAEWTPQQLRDAVNQAS</sequence>
<dbReference type="Gene3D" id="3.40.30.10">
    <property type="entry name" value="Glutaredoxin"/>
    <property type="match status" value="1"/>
</dbReference>
<evidence type="ECO:0000256" key="7">
    <source>
        <dbReference type="SAM" id="Phobius"/>
    </source>
</evidence>
<feature type="transmembrane region" description="Helical" evidence="7">
    <location>
        <begin position="43"/>
        <end position="64"/>
    </location>
</feature>
<dbReference type="Proteomes" id="UP000199103">
    <property type="component" value="Chromosome I"/>
</dbReference>
<keyword evidence="7" id="KW-0472">Membrane</keyword>
<dbReference type="InterPro" id="IPR036249">
    <property type="entry name" value="Thioredoxin-like_sf"/>
</dbReference>
<feature type="region of interest" description="Disordered" evidence="6">
    <location>
        <begin position="1"/>
        <end position="33"/>
    </location>
</feature>
<evidence type="ECO:0000256" key="3">
    <source>
        <dbReference type="ARBA" id="ARBA00023002"/>
    </source>
</evidence>
<accession>A0A1H2A3Z5</accession>
<keyword evidence="5" id="KW-0676">Redox-active center</keyword>
<keyword evidence="10" id="KW-1185">Reference proteome</keyword>
<dbReference type="OrthoDB" id="117402at2"/>
<dbReference type="InterPro" id="IPR012336">
    <property type="entry name" value="Thioredoxin-like_fold"/>
</dbReference>
<evidence type="ECO:0000313" key="9">
    <source>
        <dbReference type="EMBL" id="SDT40607.1"/>
    </source>
</evidence>
<gene>
    <name evidence="9" type="ORF">SAMN04489812_5648</name>
</gene>
<dbReference type="GO" id="GO:0016853">
    <property type="term" value="F:isomerase activity"/>
    <property type="evidence" value="ECO:0007669"/>
    <property type="project" value="UniProtKB-KW"/>
</dbReference>
<dbReference type="EMBL" id="LT629772">
    <property type="protein sequence ID" value="SDT40607.1"/>
    <property type="molecule type" value="Genomic_DNA"/>
</dbReference>
<protein>
    <submittedName>
        <fullName evidence="9">Protein-disulfide isomerase</fullName>
    </submittedName>
</protein>
<dbReference type="SUPFAM" id="SSF52833">
    <property type="entry name" value="Thioredoxin-like"/>
    <property type="match status" value="1"/>
</dbReference>
<keyword evidence="3" id="KW-0560">Oxidoreductase</keyword>
<organism evidence="9 10">
    <name type="scientific">Microlunatus soli</name>
    <dbReference type="NCBI Taxonomy" id="630515"/>
    <lineage>
        <taxon>Bacteria</taxon>
        <taxon>Bacillati</taxon>
        <taxon>Actinomycetota</taxon>
        <taxon>Actinomycetes</taxon>
        <taxon>Propionibacteriales</taxon>
        <taxon>Propionibacteriaceae</taxon>
        <taxon>Microlunatus</taxon>
    </lineage>
</organism>
<keyword evidence="7" id="KW-0812">Transmembrane</keyword>
<evidence type="ECO:0000256" key="6">
    <source>
        <dbReference type="SAM" id="MobiDB-lite"/>
    </source>
</evidence>
<evidence type="ECO:0000313" key="10">
    <source>
        <dbReference type="Proteomes" id="UP000199103"/>
    </source>
</evidence>
<name>A0A1H2A3Z5_9ACTN</name>
<evidence type="ECO:0000256" key="4">
    <source>
        <dbReference type="ARBA" id="ARBA00023157"/>
    </source>
</evidence>
<feature type="domain" description="Thioredoxin-like fold" evidence="8">
    <location>
        <begin position="88"/>
        <end position="243"/>
    </location>
</feature>
<keyword evidence="9" id="KW-0413">Isomerase</keyword>
<comment type="similarity">
    <text evidence="1">Belongs to the thioredoxin family. DsbA subfamily.</text>
</comment>
<dbReference type="Pfam" id="PF13462">
    <property type="entry name" value="Thioredoxin_4"/>
    <property type="match status" value="1"/>
</dbReference>
<proteinExistence type="inferred from homology"/>
<keyword evidence="7" id="KW-1133">Transmembrane helix</keyword>
<dbReference type="STRING" id="630515.SAMN04489812_5648"/>
<dbReference type="PANTHER" id="PTHR13887">
    <property type="entry name" value="GLUTATHIONE S-TRANSFERASE KAPPA"/>
    <property type="match status" value="1"/>
</dbReference>
<keyword evidence="4" id="KW-1015">Disulfide bond</keyword>
<evidence type="ECO:0000256" key="5">
    <source>
        <dbReference type="ARBA" id="ARBA00023284"/>
    </source>
</evidence>
<dbReference type="RefSeq" id="WP_091530124.1">
    <property type="nucleotide sequence ID" value="NZ_LT629772.1"/>
</dbReference>
<dbReference type="PANTHER" id="PTHR13887:SF14">
    <property type="entry name" value="DISULFIDE BOND FORMATION PROTEIN D"/>
    <property type="match status" value="1"/>
</dbReference>
<keyword evidence="2" id="KW-0732">Signal</keyword>
<evidence type="ECO:0000256" key="2">
    <source>
        <dbReference type="ARBA" id="ARBA00022729"/>
    </source>
</evidence>
<evidence type="ECO:0000256" key="1">
    <source>
        <dbReference type="ARBA" id="ARBA00005791"/>
    </source>
</evidence>
<dbReference type="GO" id="GO:0016491">
    <property type="term" value="F:oxidoreductase activity"/>
    <property type="evidence" value="ECO:0007669"/>
    <property type="project" value="UniProtKB-KW"/>
</dbReference>
<reference evidence="9 10" key="1">
    <citation type="submission" date="2016-10" db="EMBL/GenBank/DDBJ databases">
        <authorList>
            <person name="de Groot N.N."/>
        </authorList>
    </citation>
    <scope>NUCLEOTIDE SEQUENCE [LARGE SCALE GENOMIC DNA]</scope>
    <source>
        <strain evidence="9 10">DSM 21800</strain>
    </source>
</reference>